<keyword evidence="6" id="KW-0106">Calcium</keyword>
<keyword evidence="2" id="KW-0813">Transport</keyword>
<dbReference type="RefSeq" id="XP_002955426.1">
    <property type="nucleotide sequence ID" value="XM_002955380.1"/>
</dbReference>
<dbReference type="STRING" id="3068.D8U9Z4"/>
<dbReference type="InParanoid" id="D8U9Z4"/>
<organism evidence="13">
    <name type="scientific">Volvox carteri f. nagariensis</name>
    <dbReference type="NCBI Taxonomy" id="3068"/>
    <lineage>
        <taxon>Eukaryota</taxon>
        <taxon>Viridiplantae</taxon>
        <taxon>Chlorophyta</taxon>
        <taxon>core chlorophytes</taxon>
        <taxon>Chlorophyceae</taxon>
        <taxon>CS clade</taxon>
        <taxon>Chlamydomonadales</taxon>
        <taxon>Volvocaceae</taxon>
        <taxon>Volvox</taxon>
    </lineage>
</organism>
<evidence type="ECO:0000256" key="5">
    <source>
        <dbReference type="ARBA" id="ARBA00022737"/>
    </source>
</evidence>
<feature type="compositionally biased region" description="Basic and acidic residues" evidence="10">
    <location>
        <begin position="955"/>
        <end position="969"/>
    </location>
</feature>
<dbReference type="EMBL" id="GL378372">
    <property type="protein sequence ID" value="EFJ43497.1"/>
    <property type="molecule type" value="Genomic_DNA"/>
</dbReference>
<dbReference type="Proteomes" id="UP000001058">
    <property type="component" value="Unassembled WGS sequence"/>
</dbReference>
<feature type="region of interest" description="Disordered" evidence="10">
    <location>
        <begin position="837"/>
        <end position="886"/>
    </location>
</feature>
<keyword evidence="3" id="KW-1003">Cell membrane</keyword>
<evidence type="ECO:0000313" key="12">
    <source>
        <dbReference type="EMBL" id="EFJ43497.1"/>
    </source>
</evidence>
<dbReference type="Gene3D" id="1.25.40.20">
    <property type="entry name" value="Ankyrin repeat-containing domain"/>
    <property type="match status" value="1"/>
</dbReference>
<name>D8U9Z4_VOLCA</name>
<feature type="transmembrane region" description="Helical" evidence="11">
    <location>
        <begin position="1662"/>
        <end position="1680"/>
    </location>
</feature>
<feature type="region of interest" description="Disordered" evidence="10">
    <location>
        <begin position="145"/>
        <end position="164"/>
    </location>
</feature>
<keyword evidence="11" id="KW-0472">Membrane</keyword>
<feature type="transmembrane region" description="Helical" evidence="11">
    <location>
        <begin position="1542"/>
        <end position="1563"/>
    </location>
</feature>
<comment type="subcellular location">
    <subcellularLocation>
        <location evidence="1">Cell membrane</location>
        <topology evidence="1">Multi-pass membrane protein</topology>
    </subcellularLocation>
</comment>
<accession>D8U9Z4</accession>
<keyword evidence="13" id="KW-1185">Reference proteome</keyword>
<evidence type="ECO:0000256" key="10">
    <source>
        <dbReference type="SAM" id="MobiDB-lite"/>
    </source>
</evidence>
<sequence length="2197" mass="228841">MLSSGVREVPSLDDDLHRLRPDGYQSAEMDAEDVEPTATISPEPRACSATRPPILPHAADVDDDAFSRPISAFSMASNMTEPRVSKFRRRVQIQAESDEDNNGRKDREDSTTSLPAALRLPGQTHSFTAQHRISGIGAGTMNHNQNASSYRVSPLSPAAGGGPAGPGGVSPLWLSFGRTSTCAAPLLMPPEDMPPLHQAAWFNDLDTLLEILKTSSNALEGLIWYNKKFYPHAGEAGGEAAAVQRSIADPKAPPPLPQVASMEIATSALKALLQREFLLHACHPLTIAAANGNERIVDELLKAMVEESQTSKGESVLVMTWRSPPAGLPPGCPWVTPLAAAALSGSGECVRLIAQAIVRRKSLTEDRSTYGCFRFRPLVVAQSAEAVEGLFKYGCCHGDTLRYSLCDAARRLAKRESSAAAAATAAAVAVLQNGIHGSGGGTAGTGVASARRSATSLILPNAGTDSGAVVAPVAGGGGGGGATSIKAAELMLFRARLFHDSLGRPLGRALCEFLPETLVAVAALAAMVEQGLHPDRFLTHTEHANITSTSLLMVIVRNYQTALRAAAGGGGGGGGGDSGSTVGATYASMRSGASFTASLSTSAAAAAAAAAAVAAAYPASSDLSSAVREGLHTLAAGLLAHGAVVDHPPREGCRQVGGHHIAPPHGPEVPLHHAFIHGPQELVVLLLQYSQLHPESLEDLLGPPPARTAATGPPALDAQSSAARAFYSRRPGDSNKQQQQPQQQFQKPSKVQGQALLQPKQSFRGAAAAGSVPWEGGRSSPLLAFAELVEDLIKASIAADARMVTSDLTWLVVELFERCMAREFGNLGQLRLLDRGSSASDEGVKGGGGGGGDGSQDNSSHSRSGGGGEAQPGSRRAPGAASPPQDAVITVDPVVPAVEEGKAAGGAATSVQSGEHHGNWGVRRPGGHPAHHVSAAAAPPPLDKDKKTGGGGGDGGREERASVDGRGDEFFSDDVGVDGEVSSASSSSGSFTSSGSDLDADAANSWPRRRNGNQPYSFLTAPEDSTTLSIVHSLYRNTADAITSLHQSLAGGTVGGPRAAAAGGGGGVSGATSGSLATAAAALVDWTVLLRLVARIAATTLNPPKSHGAVAGQISVFTTAKACARLIHGMDLIRVELKGYRWDSIPMSLDQDCYAVLTAGEPVKLSNRPPTVAAASVAAAAAAEEEQRRAVAAAEAAAAKGLRKALKARARSLKGGAIAPDGGEMVGAAAAPPRLQGLGGAGAAAFEDEPLTREDILQACIFSNMWTVLTHFMLSSLRLPTYMRSLQRLRNETYKYAVLGQLTQYGSIPTVLSMGLLLGLLGLLTRGLQRAVRLVGNLILAGYVRLEERLQPAMNNVGRRLQLGKVQRRFGRMVRRVGDQLATRATGGGVGDVIGMGLGGPKALMTVRIIPHYLAFLGVLLDRDALAELWLGVTQRLSRSSSRGATKMAGGGSGGGGGASGRDGAGGAGGGGSGEGDGPAPAYMSWRTTRVVCSRVPLACAAAMPSGLLYKLASSPQVNGELFASPVMRAIIVWRWQHFTRYFLLLQFLEHIIYMAFFMVYAFSLSYSPQMFTKLLGAARTTVLEVAGCELAPSGLQEFLLVTLGVMTITCVIQELRQLMFFKLDWLRQPWNLMDLASSTIMGAIITLHLSCGTKAEWLRGLAAIEVALLFMRLLYFAMADDRLGSFFRMVIEVLRDCWLFFVFLVRRHLCTAHGPAFSPTLKCILFIGWGLALTVMKGKSTTIQETYLQLFTMIFGDFQLALMEANNAGSTGLNHLWRMFASLYQILVTIILLNLVRGEPPIINDSYERINDNEACESLRNKLTLIVEAESVLPSGMAKRMLESLAKTDLYVITAEAATVAASYDAGGSGTLDEPGSGTSGTTRRALAPPARWNGRLSETKRFVSHVVDQLAAQQATFQARVLSALSAGQASASDVLPAVGAVGLPGASREGGGAAGSGGWRGGGHSKRLSTLPGGGLGMAAAGGVGMRVGGGGAGAGASQPNQGSLMGLMDAEALTDMLVLGRVLRDKLTELDQEREETRRRQDEAAAALAELHRTVERLGDQVARSAAESAAAAAAAKALVVSGGQKSRSGTGSGGGGSIGNGGGGSGGDEVLLVERSMLEEVAMRAAEQAAQLAVQGVLRGLRKGAAATRLSRLGTGDCVAAGHYNGNFQAMSALVCRLFRRVVQHVSALTTQ</sequence>
<keyword evidence="11" id="KW-1133">Transmembrane helix</keyword>
<keyword evidence="5" id="KW-0677">Repeat</keyword>
<dbReference type="SUPFAM" id="SSF48403">
    <property type="entry name" value="Ankyrin repeat"/>
    <property type="match status" value="1"/>
</dbReference>
<keyword evidence="11" id="KW-0812">Transmembrane</keyword>
<dbReference type="eggNOG" id="KOG0510">
    <property type="taxonomic scope" value="Eukaryota"/>
</dbReference>
<evidence type="ECO:0000256" key="3">
    <source>
        <dbReference type="ARBA" id="ARBA00022475"/>
    </source>
</evidence>
<evidence type="ECO:0000256" key="9">
    <source>
        <dbReference type="SAM" id="Coils"/>
    </source>
</evidence>
<dbReference type="SMART" id="SM00248">
    <property type="entry name" value="ANK"/>
    <property type="match status" value="4"/>
</dbReference>
<reference evidence="12 13" key="1">
    <citation type="journal article" date="2010" name="Science">
        <title>Genomic analysis of organismal complexity in the multicellular green alga Volvox carteri.</title>
        <authorList>
            <person name="Prochnik S.E."/>
            <person name="Umen J."/>
            <person name="Nedelcu A.M."/>
            <person name="Hallmann A."/>
            <person name="Miller S.M."/>
            <person name="Nishii I."/>
            <person name="Ferris P."/>
            <person name="Kuo A."/>
            <person name="Mitros T."/>
            <person name="Fritz-Laylin L.K."/>
            <person name="Hellsten U."/>
            <person name="Chapman J."/>
            <person name="Simakov O."/>
            <person name="Rensing S.A."/>
            <person name="Terry A."/>
            <person name="Pangilinan J."/>
            <person name="Kapitonov V."/>
            <person name="Jurka J."/>
            <person name="Salamov A."/>
            <person name="Shapiro H."/>
            <person name="Schmutz J."/>
            <person name="Grimwood J."/>
            <person name="Lindquist E."/>
            <person name="Lucas S."/>
            <person name="Grigoriev I.V."/>
            <person name="Schmitt R."/>
            <person name="Kirk D."/>
            <person name="Rokhsar D.S."/>
        </authorList>
    </citation>
    <scope>NUCLEOTIDE SEQUENCE [LARGE SCALE GENOMIC DNA]</scope>
    <source>
        <strain evidence="13">f. Nagariensis / Eve</strain>
    </source>
</reference>
<dbReference type="InterPro" id="IPR036770">
    <property type="entry name" value="Ankyrin_rpt-contain_sf"/>
</dbReference>
<feature type="compositionally biased region" description="Gly residues" evidence="10">
    <location>
        <begin position="845"/>
        <end position="854"/>
    </location>
</feature>
<evidence type="ECO:0008006" key="14">
    <source>
        <dbReference type="Google" id="ProtNLM"/>
    </source>
</evidence>
<evidence type="ECO:0000256" key="11">
    <source>
        <dbReference type="SAM" id="Phobius"/>
    </source>
</evidence>
<feature type="region of interest" description="Disordered" evidence="10">
    <location>
        <begin position="2088"/>
        <end position="2110"/>
    </location>
</feature>
<dbReference type="GO" id="GO:0005216">
    <property type="term" value="F:monoatomic ion channel activity"/>
    <property type="evidence" value="ECO:0007669"/>
    <property type="project" value="InterPro"/>
</dbReference>
<dbReference type="OrthoDB" id="537112at2759"/>
<evidence type="ECO:0000256" key="1">
    <source>
        <dbReference type="ARBA" id="ARBA00004651"/>
    </source>
</evidence>
<dbReference type="GO" id="GO:0005886">
    <property type="term" value="C:plasma membrane"/>
    <property type="evidence" value="ECO:0007669"/>
    <property type="project" value="UniProtKB-SubCell"/>
</dbReference>
<feature type="region of interest" description="Disordered" evidence="10">
    <location>
        <begin position="1867"/>
        <end position="1891"/>
    </location>
</feature>
<dbReference type="PANTHER" id="PTHR10582:SF2">
    <property type="entry name" value="INACTIVE"/>
    <property type="match status" value="1"/>
</dbReference>
<feature type="compositionally biased region" description="Gly residues" evidence="10">
    <location>
        <begin position="2095"/>
        <end position="2110"/>
    </location>
</feature>
<feature type="transmembrane region" description="Helical" evidence="11">
    <location>
        <begin position="1631"/>
        <end position="1650"/>
    </location>
</feature>
<dbReference type="GO" id="GO:0098703">
    <property type="term" value="P:calcium ion import across plasma membrane"/>
    <property type="evidence" value="ECO:0007669"/>
    <property type="project" value="TreeGrafter"/>
</dbReference>
<feature type="compositionally biased region" description="Gly residues" evidence="10">
    <location>
        <begin position="1951"/>
        <end position="1965"/>
    </location>
</feature>
<evidence type="ECO:0000256" key="6">
    <source>
        <dbReference type="ARBA" id="ARBA00022837"/>
    </source>
</evidence>
<evidence type="ECO:0000256" key="8">
    <source>
        <dbReference type="ARBA" id="ARBA00023303"/>
    </source>
</evidence>
<feature type="region of interest" description="Disordered" evidence="10">
    <location>
        <begin position="1442"/>
        <end position="1476"/>
    </location>
</feature>
<keyword evidence="8" id="KW-0407">Ion channel</keyword>
<evidence type="ECO:0000256" key="7">
    <source>
        <dbReference type="ARBA" id="ARBA00023065"/>
    </source>
</evidence>
<evidence type="ECO:0000313" key="13">
    <source>
        <dbReference type="Proteomes" id="UP000001058"/>
    </source>
</evidence>
<feature type="compositionally biased region" description="Low complexity" evidence="10">
    <location>
        <begin position="736"/>
        <end position="753"/>
    </location>
</feature>
<feature type="coiled-coil region" evidence="9">
    <location>
        <begin position="2024"/>
        <end position="2051"/>
    </location>
</feature>
<feature type="compositionally biased region" description="Basic and acidic residues" evidence="10">
    <location>
        <begin position="101"/>
        <end position="110"/>
    </location>
</feature>
<keyword evidence="4" id="KW-0109">Calcium transport</keyword>
<dbReference type="InterPro" id="IPR002110">
    <property type="entry name" value="Ankyrin_rpt"/>
</dbReference>
<dbReference type="PANTHER" id="PTHR10582">
    <property type="entry name" value="TRANSIENT RECEPTOR POTENTIAL ION CHANNEL PROTEIN"/>
    <property type="match status" value="1"/>
</dbReference>
<evidence type="ECO:0000256" key="2">
    <source>
        <dbReference type="ARBA" id="ARBA00022448"/>
    </source>
</evidence>
<keyword evidence="9" id="KW-0175">Coiled coil</keyword>
<dbReference type="InterPro" id="IPR024862">
    <property type="entry name" value="TRPV"/>
</dbReference>
<feature type="region of interest" description="Disordered" evidence="10">
    <location>
        <begin position="1950"/>
        <end position="1969"/>
    </location>
</feature>
<feature type="region of interest" description="Disordered" evidence="10">
    <location>
        <begin position="1"/>
        <end position="60"/>
    </location>
</feature>
<feature type="compositionally biased region" description="Gly residues" evidence="10">
    <location>
        <begin position="1449"/>
        <end position="1476"/>
    </location>
</feature>
<feature type="transmembrane region" description="Helical" evidence="11">
    <location>
        <begin position="1305"/>
        <end position="1324"/>
    </location>
</feature>
<protein>
    <recommendedName>
        <fullName evidence="14">Ion transport domain-containing protein</fullName>
    </recommendedName>
</protein>
<dbReference type="GeneID" id="9616759"/>
<feature type="region of interest" description="Disordered" evidence="10">
    <location>
        <begin position="697"/>
        <end position="753"/>
    </location>
</feature>
<feature type="region of interest" description="Disordered" evidence="10">
    <location>
        <begin position="902"/>
        <end position="1020"/>
    </location>
</feature>
<dbReference type="KEGG" id="vcn:VOLCADRAFT_96385"/>
<feature type="region of interest" description="Disordered" evidence="10">
    <location>
        <begin position="82"/>
        <end position="126"/>
    </location>
</feature>
<evidence type="ECO:0000256" key="4">
    <source>
        <dbReference type="ARBA" id="ARBA00022568"/>
    </source>
</evidence>
<gene>
    <name evidence="12" type="ORF">VOLCADRAFT_96385</name>
</gene>
<feature type="compositionally biased region" description="Low complexity" evidence="10">
    <location>
        <begin position="978"/>
        <end position="997"/>
    </location>
</feature>
<keyword evidence="7" id="KW-0406">Ion transport</keyword>
<proteinExistence type="predicted"/>